<evidence type="ECO:0000313" key="3">
    <source>
        <dbReference type="Proteomes" id="UP000199017"/>
    </source>
</evidence>
<protein>
    <submittedName>
        <fullName evidence="2">Uncharacterized protein</fullName>
    </submittedName>
</protein>
<name>A0A1G8ME29_9BACI</name>
<keyword evidence="1" id="KW-1133">Transmembrane helix</keyword>
<proteinExistence type="predicted"/>
<dbReference type="Proteomes" id="UP000199017">
    <property type="component" value="Unassembled WGS sequence"/>
</dbReference>
<keyword evidence="1" id="KW-0812">Transmembrane</keyword>
<keyword evidence="1" id="KW-0472">Membrane</keyword>
<dbReference type="AlphaFoldDB" id="A0A1G8ME29"/>
<accession>A0A1G8ME29</accession>
<dbReference type="RefSeq" id="WP_091586714.1">
    <property type="nucleotide sequence ID" value="NZ_FNDU01000010.1"/>
</dbReference>
<feature type="transmembrane region" description="Helical" evidence="1">
    <location>
        <begin position="45"/>
        <end position="62"/>
    </location>
</feature>
<dbReference type="EMBL" id="FNDU01000010">
    <property type="protein sequence ID" value="SDI66208.1"/>
    <property type="molecule type" value="Genomic_DNA"/>
</dbReference>
<evidence type="ECO:0000256" key="1">
    <source>
        <dbReference type="SAM" id="Phobius"/>
    </source>
</evidence>
<organism evidence="2 3">
    <name type="scientific">Alteribacillus bidgolensis</name>
    <dbReference type="NCBI Taxonomy" id="930129"/>
    <lineage>
        <taxon>Bacteria</taxon>
        <taxon>Bacillati</taxon>
        <taxon>Bacillota</taxon>
        <taxon>Bacilli</taxon>
        <taxon>Bacillales</taxon>
        <taxon>Bacillaceae</taxon>
        <taxon>Alteribacillus</taxon>
    </lineage>
</organism>
<dbReference type="STRING" id="930129.SAMN05216352_1108"/>
<keyword evidence="3" id="KW-1185">Reference proteome</keyword>
<sequence length="189" mass="21709">MILTLEPWLFHLLLSLIILMVTFLLGLALHSFMKKKENSRKNVERLASIILAVMMASLYLFVTEVYTDRASQGERVLSVEGTERIETEQAVIIPFGDYVVLERLYDFGYTVEDEIKGESYRMTFVIEDGASLVDEYNGYIIGNNIFSNRARFAFPEIYEKEWKPSIQENVETDNTIDFPGVAVDIELLS</sequence>
<reference evidence="2 3" key="1">
    <citation type="submission" date="2016-10" db="EMBL/GenBank/DDBJ databases">
        <authorList>
            <person name="de Groot N.N."/>
        </authorList>
    </citation>
    <scope>NUCLEOTIDE SEQUENCE [LARGE SCALE GENOMIC DNA]</scope>
    <source>
        <strain evidence="3">P4B,CCM 7963,CECT 7998,DSM 25260,IBRC-M 10614,KCTC 13821</strain>
    </source>
</reference>
<feature type="transmembrane region" description="Helical" evidence="1">
    <location>
        <begin position="12"/>
        <end position="33"/>
    </location>
</feature>
<gene>
    <name evidence="2" type="ORF">SAMN05216352_1108</name>
</gene>
<dbReference type="OrthoDB" id="2965811at2"/>
<evidence type="ECO:0000313" key="2">
    <source>
        <dbReference type="EMBL" id="SDI66208.1"/>
    </source>
</evidence>